<comment type="caution">
    <text evidence="5">The sequence shown here is derived from an EMBL/GenBank/DDBJ whole genome shotgun (WGS) entry which is preliminary data.</text>
</comment>
<dbReference type="EMBL" id="JAWRVI010000211">
    <property type="protein sequence ID" value="KAK4071558.1"/>
    <property type="molecule type" value="Genomic_DNA"/>
</dbReference>
<evidence type="ECO:0000256" key="3">
    <source>
        <dbReference type="SAM" id="MobiDB-lite"/>
    </source>
</evidence>
<dbReference type="InterPro" id="IPR007219">
    <property type="entry name" value="XnlR_reg_dom"/>
</dbReference>
<accession>A0ABR0BEA8</accession>
<evidence type="ECO:0000259" key="4">
    <source>
        <dbReference type="SMART" id="SM00906"/>
    </source>
</evidence>
<dbReference type="PANTHER" id="PTHR31001:SF85">
    <property type="entry name" value="ZN(II)2CYS6 TRANSCRIPTION FACTOR (EUROFUNG)"/>
    <property type="match status" value="1"/>
</dbReference>
<evidence type="ECO:0000256" key="1">
    <source>
        <dbReference type="ARBA" id="ARBA00004123"/>
    </source>
</evidence>
<feature type="compositionally biased region" description="Polar residues" evidence="3">
    <location>
        <begin position="97"/>
        <end position="106"/>
    </location>
</feature>
<keyword evidence="2" id="KW-0539">Nucleus</keyword>
<keyword evidence="6" id="KW-1185">Reference proteome</keyword>
<organism evidence="5 6">
    <name type="scientific">Purpureocillium lilacinum</name>
    <name type="common">Paecilomyces lilacinus</name>
    <dbReference type="NCBI Taxonomy" id="33203"/>
    <lineage>
        <taxon>Eukaryota</taxon>
        <taxon>Fungi</taxon>
        <taxon>Dikarya</taxon>
        <taxon>Ascomycota</taxon>
        <taxon>Pezizomycotina</taxon>
        <taxon>Sordariomycetes</taxon>
        <taxon>Hypocreomycetidae</taxon>
        <taxon>Hypocreales</taxon>
        <taxon>Ophiocordycipitaceae</taxon>
        <taxon>Purpureocillium</taxon>
    </lineage>
</organism>
<proteinExistence type="predicted"/>
<evidence type="ECO:0000313" key="6">
    <source>
        <dbReference type="Proteomes" id="UP001287286"/>
    </source>
</evidence>
<dbReference type="SMART" id="SM00906">
    <property type="entry name" value="Fungal_trans"/>
    <property type="match status" value="1"/>
</dbReference>
<evidence type="ECO:0000256" key="2">
    <source>
        <dbReference type="ARBA" id="ARBA00023242"/>
    </source>
</evidence>
<protein>
    <submittedName>
        <fullName evidence="5">Transcriptional regulator family: Fungal Specific TF</fullName>
    </submittedName>
</protein>
<name>A0ABR0BEA8_PURLI</name>
<dbReference type="CDD" id="cd12148">
    <property type="entry name" value="fungal_TF_MHR"/>
    <property type="match status" value="1"/>
</dbReference>
<reference evidence="5 6" key="1">
    <citation type="journal article" date="2024" name="Microbiol. Resour. Announc.">
        <title>Genome annotations for the ascomycete fungi Trichoderma harzianum, Trichoderma aggressivum, and Purpureocillium lilacinum.</title>
        <authorList>
            <person name="Beijen E.P.W."/>
            <person name="Ohm R.A."/>
        </authorList>
    </citation>
    <scope>NUCLEOTIDE SEQUENCE [LARGE SCALE GENOMIC DNA]</scope>
    <source>
        <strain evidence="5 6">CBS 150709</strain>
    </source>
</reference>
<evidence type="ECO:0000313" key="5">
    <source>
        <dbReference type="EMBL" id="KAK4071558.1"/>
    </source>
</evidence>
<feature type="domain" description="Xylanolytic transcriptional activator regulatory" evidence="4">
    <location>
        <begin position="223"/>
        <end position="296"/>
    </location>
</feature>
<dbReference type="InterPro" id="IPR050613">
    <property type="entry name" value="Sec_Metabolite_Reg"/>
</dbReference>
<dbReference type="Pfam" id="PF04082">
    <property type="entry name" value="Fungal_trans"/>
    <property type="match status" value="1"/>
</dbReference>
<dbReference type="Proteomes" id="UP001287286">
    <property type="component" value="Unassembled WGS sequence"/>
</dbReference>
<comment type="subcellular location">
    <subcellularLocation>
        <location evidence="1">Nucleus</location>
    </subcellularLocation>
</comment>
<sequence length="387" mass="43202">MCASATTCPSTTPPSPIECTGDKPRTRCAAEGQDCVVDNYQEEEDLRAELECLRRREEQNNIILDALSSKDDVDTYNMVAEGLLNSTMTRQAIAHQLSNKAGTSPIRQEVADDQGRSTEGSDTFGREDSRSDNCADLLCSGDDPRINVEDLQPEPVHVFRLWQLFLDRVNPLTKIIHVPTVQPLGAKLSLLRFSFLKNYDMAVLQALVLFLWSLAGRFDRYRAWMLSGIVVQIAQKAGYHRDGELISLSPFEAEMRRRIWWQIIVQDSTHAIASGLNSSMLPANWDTKEPQNLNDADLISHATEPARSHDGPTEMAFCLILHRVYKFMTEAGGYAGGMSALGEAILEQTSDRNTNANRIQAAIAIWLARLLLPNHARSKIGNIEDLF</sequence>
<dbReference type="PANTHER" id="PTHR31001">
    <property type="entry name" value="UNCHARACTERIZED TRANSCRIPTIONAL REGULATORY PROTEIN"/>
    <property type="match status" value="1"/>
</dbReference>
<feature type="region of interest" description="Disordered" evidence="3">
    <location>
        <begin position="97"/>
        <end position="129"/>
    </location>
</feature>
<gene>
    <name evidence="5" type="ORF">Purlil1_13383</name>
</gene>